<dbReference type="HOGENOM" id="CLU_2129357_0_0_0"/>
<reference evidence="2 3" key="2">
    <citation type="journal article" date="2012" name="Stand. Genomic Sci.">
        <title>Complete genome sequence of the orange-red pigmented, radioresistant Deinococcus proteolyticus type strain (MRP(T)).</title>
        <authorList>
            <person name="Copeland A."/>
            <person name="Zeytun A."/>
            <person name="Yassawong M."/>
            <person name="Nolan M."/>
            <person name="Lucas S."/>
            <person name="Hammon N."/>
            <person name="Deshpande S."/>
            <person name="Cheng J.F."/>
            <person name="Han C."/>
            <person name="Tapia R."/>
            <person name="Goodwin L.A."/>
            <person name="Pitluck S."/>
            <person name="Mavromatis K."/>
            <person name="Liolios K."/>
            <person name="Pagani I."/>
            <person name="Ivanova N."/>
            <person name="Mikhailova N."/>
            <person name="Pati A."/>
            <person name="Chen A."/>
            <person name="Palaniappan K."/>
            <person name="Land M."/>
            <person name="Hauser L."/>
            <person name="Jeffries C.D."/>
            <person name="Brambilla E.M."/>
            <person name="Rohde M."/>
            <person name="Sikorski J."/>
            <person name="Pukall R."/>
            <person name="Goker M."/>
            <person name="Detter J.C."/>
            <person name="Woyke T."/>
            <person name="Bristow J."/>
            <person name="Eisen J.A."/>
            <person name="Markowitz V."/>
            <person name="Hugenholtz P."/>
            <person name="Kyrpides N.C."/>
            <person name="Klenk H.P."/>
            <person name="Lapidus A."/>
        </authorList>
    </citation>
    <scope>NUCLEOTIDE SEQUENCE [LARGE SCALE GENOMIC DNA]</scope>
    <source>
        <strain evidence="3">ATCC 35074 / DSM 20540 / JCM 6276 / NBRC 101906 / NCIMB 13154 / VKM Ac-1939 / CCM 2703 / MRP</strain>
    </source>
</reference>
<dbReference type="Proteomes" id="UP000007718">
    <property type="component" value="Chromosome"/>
</dbReference>
<feature type="chain" id="PRO_5003259450" evidence="1">
    <location>
        <begin position="26"/>
        <end position="113"/>
    </location>
</feature>
<keyword evidence="3" id="KW-1185">Reference proteome</keyword>
<organism evidence="2 3">
    <name type="scientific">Deinococcus proteolyticus (strain ATCC 35074 / DSM 20540 / JCM 6276 / NBRC 101906 / NCIMB 13154 / VKM Ac-1939 / CCM 2703 / MRP)</name>
    <dbReference type="NCBI Taxonomy" id="693977"/>
    <lineage>
        <taxon>Bacteria</taxon>
        <taxon>Thermotogati</taxon>
        <taxon>Deinococcota</taxon>
        <taxon>Deinococci</taxon>
        <taxon>Deinococcales</taxon>
        <taxon>Deinococcaceae</taxon>
        <taxon>Deinococcus</taxon>
    </lineage>
</organism>
<keyword evidence="1" id="KW-0732">Signal</keyword>
<dbReference type="KEGG" id="dpt:Deipr_0321"/>
<evidence type="ECO:0000256" key="1">
    <source>
        <dbReference type="SAM" id="SignalP"/>
    </source>
</evidence>
<sequence length="113" mass="12165">MSAPWVMAGLCLPVALLISSAGVLCVDEWTGFSQGIHDSNQTSLGNGYFISFGDAPDHSFHLSFPNERESKWQVVRVGCSGKDIVMQSGNEPSLYAHLTPQGGFIDNGVSMRC</sequence>
<dbReference type="AlphaFoldDB" id="F0RJF2"/>
<gene>
    <name evidence="2" type="ordered locus">Deipr_0321</name>
</gene>
<accession>F0RJF2</accession>
<dbReference type="STRING" id="693977.Deipr_0321"/>
<reference evidence="3" key="1">
    <citation type="submission" date="2011-02" db="EMBL/GenBank/DDBJ databases">
        <title>The complete sequence of chromosome of Deinococcus proteolyticus DSM 20540.</title>
        <authorList>
            <consortium name="US DOE Joint Genome Institute (JGI-PGF)"/>
            <person name="Lucas S."/>
            <person name="Copeland A."/>
            <person name="Lapidus A."/>
            <person name="Bruce D."/>
            <person name="Goodwin L."/>
            <person name="Pitluck S."/>
            <person name="Kyrpides N."/>
            <person name="Mavromatis K."/>
            <person name="Pagani I."/>
            <person name="Ivanova N."/>
            <person name="Ovchinnikova G."/>
            <person name="Zeytun A."/>
            <person name="Detter J.C."/>
            <person name="Han C."/>
            <person name="Land M."/>
            <person name="Hauser L."/>
            <person name="Markowitz V."/>
            <person name="Cheng J.-F."/>
            <person name="Hugenholtz P."/>
            <person name="Woyke T."/>
            <person name="Wu D."/>
            <person name="Pukall R."/>
            <person name="Steenblock K."/>
            <person name="Brambilla E."/>
            <person name="Klenk H.-P."/>
            <person name="Eisen J.A."/>
        </authorList>
    </citation>
    <scope>NUCLEOTIDE SEQUENCE [LARGE SCALE GENOMIC DNA]</scope>
    <source>
        <strain evidence="3">ATCC 35074 / DSM 20540 / JCM 6276 / NBRC 101906 / NCIMB 13154 / VKM Ac-1939 / CCM 2703 / MRP</strain>
    </source>
</reference>
<proteinExistence type="predicted"/>
<feature type="signal peptide" evidence="1">
    <location>
        <begin position="1"/>
        <end position="25"/>
    </location>
</feature>
<evidence type="ECO:0000313" key="3">
    <source>
        <dbReference type="Proteomes" id="UP000007718"/>
    </source>
</evidence>
<name>F0RJF2_DEIPM</name>
<dbReference type="EMBL" id="CP002536">
    <property type="protein sequence ID" value="ADY25493.1"/>
    <property type="molecule type" value="Genomic_DNA"/>
</dbReference>
<protein>
    <submittedName>
        <fullName evidence="2">Uncharacterized protein</fullName>
    </submittedName>
</protein>
<evidence type="ECO:0000313" key="2">
    <source>
        <dbReference type="EMBL" id="ADY25493.1"/>
    </source>
</evidence>